<dbReference type="GO" id="GO:0016020">
    <property type="term" value="C:membrane"/>
    <property type="evidence" value="ECO:0007669"/>
    <property type="project" value="UniProtKB-SubCell"/>
</dbReference>
<dbReference type="NCBIfam" id="TIGR03061">
    <property type="entry name" value="pip_yhgE_Nterm"/>
    <property type="match status" value="1"/>
</dbReference>
<reference evidence="7 8" key="1">
    <citation type="submission" date="2017-05" db="EMBL/GenBank/DDBJ databases">
        <title>Bifidobacterium vansinderenii sp. nov.</title>
        <authorList>
            <person name="Lugli G.A."/>
            <person name="Duranti S."/>
            <person name="Mangifesta M."/>
        </authorList>
    </citation>
    <scope>NUCLEOTIDE SEQUENCE [LARGE SCALE GENOMIC DNA]</scope>
    <source>
        <strain evidence="7 8">Tam10B</strain>
    </source>
</reference>
<feature type="transmembrane region" description="Helical" evidence="5">
    <location>
        <begin position="788"/>
        <end position="811"/>
    </location>
</feature>
<dbReference type="PANTHER" id="PTHR43077">
    <property type="entry name" value="TRANSPORT PERMEASE YVFS-RELATED"/>
    <property type="match status" value="1"/>
</dbReference>
<dbReference type="AlphaFoldDB" id="A0A229VYY4"/>
<name>A0A229VYY4_9BIFI</name>
<feature type="transmembrane region" description="Helical" evidence="5">
    <location>
        <begin position="562"/>
        <end position="585"/>
    </location>
</feature>
<evidence type="ECO:0000313" key="7">
    <source>
        <dbReference type="EMBL" id="OXN00766.1"/>
    </source>
</evidence>
<sequence>MKQAFQVLVRDIRRIIAIPMAVVTVAGLCVIPALYSWFNVAAFWNPYDNTGNLRVAVVNEDRGATSDATGRIDIGDQVETSLKSNHQLGWTFMDRDQALDEVRSGTSYAAIIIPKDFSTDLLTITSGDFTQPKLEYYVNEKINATAPRVTDTGATTLERQINSQFVSTVSRVAVSTLSNAADQVDAHAGEAHDKASEGISKASAGVDDAQQQITELIDSVNQGSAKVQQAKAGLNAIDAKAANARTTLDNGIASLSDAQNGLTTLNTGLAAASANASQSLSQGAQTANTFIGQASGTMLGAQQRLDSAVSTAQTAVDTNRDIIETLKASEFAQTDAGKQLIGELEQRNKDSQSALDAIGTASTNAGNSATAIANASNSVNTATQNTLTSLQNTQNAINGNASTGLNSAIGSFSASATTLSGALAGVSPAIDEATVALDQLQTTLDKTAKALTTTKDALGSTKDSLKTIGTDLDAVSAADATGRIKSMFGASDEDVAKFVASPTTLTTKTIYPLNSYGSAVAPMFTNLSLWIGAFSLAMLFHLEVDDEGIRGLKANQKYMGRWMLLGLIACLQAVVTTVGNLVIGIQTVDPLAYVGTSILIALVYSAIIYSLCVSLAHVGRGLCVVLTVLQIPGSSGMYPIEMMPSEFQRIYPWLPITYGNNAIRETIGGFYDHQYWSNLGVLALFAAVAFLIGMAVRPYLNNLNTLLAHQLRETDLLNGDKPIAVRNRYSLNQVMRALSDSAEFRAGILRRAARFERAYPRLKLGALIAGVILPVCLTVFSLSTNEKIAILMAWIIWIVLIIGFLMAIEFINDSIQRQKALGDMDDDALRNIYREQRLHKKPLGLPDLGAFSAHAGAHAGAHTASKEN</sequence>
<proteinExistence type="predicted"/>
<dbReference type="Gene3D" id="3.40.1710.10">
    <property type="entry name" value="abc type-2 transporter like domain"/>
    <property type="match status" value="1"/>
</dbReference>
<dbReference type="InterPro" id="IPR017501">
    <property type="entry name" value="Phage_infect_YhgE_C"/>
</dbReference>
<feature type="transmembrane region" description="Helical" evidence="5">
    <location>
        <begin position="764"/>
        <end position="782"/>
    </location>
</feature>
<keyword evidence="8" id="KW-1185">Reference proteome</keyword>
<comment type="caution">
    <text evidence="7">The sequence shown here is derived from an EMBL/GenBank/DDBJ whole genome shotgun (WGS) entry which is preliminary data.</text>
</comment>
<evidence type="ECO:0000256" key="2">
    <source>
        <dbReference type="ARBA" id="ARBA00022692"/>
    </source>
</evidence>
<feature type="transmembrane region" description="Helical" evidence="5">
    <location>
        <begin position="12"/>
        <end position="38"/>
    </location>
</feature>
<evidence type="ECO:0000259" key="6">
    <source>
        <dbReference type="Pfam" id="PF12698"/>
    </source>
</evidence>
<feature type="domain" description="ABC-2 type transporter transmembrane" evidence="6">
    <location>
        <begin position="30"/>
        <end position="693"/>
    </location>
</feature>
<dbReference type="RefSeq" id="WP_093959911.1">
    <property type="nucleotide sequence ID" value="NZ_NEWD01000007.1"/>
</dbReference>
<dbReference type="InterPro" id="IPR013525">
    <property type="entry name" value="ABC2_TM"/>
</dbReference>
<evidence type="ECO:0000313" key="8">
    <source>
        <dbReference type="Proteomes" id="UP000215433"/>
    </source>
</evidence>
<dbReference type="NCBIfam" id="TIGR03062">
    <property type="entry name" value="pip_yhgE_Cterm"/>
    <property type="match status" value="1"/>
</dbReference>
<organism evidence="7 8">
    <name type="scientific">Bifidobacterium vansinderenii</name>
    <dbReference type="NCBI Taxonomy" id="1984871"/>
    <lineage>
        <taxon>Bacteria</taxon>
        <taxon>Bacillati</taxon>
        <taxon>Actinomycetota</taxon>
        <taxon>Actinomycetes</taxon>
        <taxon>Bifidobacteriales</taxon>
        <taxon>Bifidobacteriaceae</taxon>
        <taxon>Bifidobacterium</taxon>
    </lineage>
</organism>
<dbReference type="Proteomes" id="UP000215433">
    <property type="component" value="Unassembled WGS sequence"/>
</dbReference>
<feature type="transmembrane region" description="Helical" evidence="5">
    <location>
        <begin position="675"/>
        <end position="696"/>
    </location>
</feature>
<dbReference type="EMBL" id="NEWD01000007">
    <property type="protein sequence ID" value="OXN00766.1"/>
    <property type="molecule type" value="Genomic_DNA"/>
</dbReference>
<keyword evidence="2 5" id="KW-0812">Transmembrane</keyword>
<protein>
    <submittedName>
        <fullName evidence="7">ABC-2 family transporter protein</fullName>
    </submittedName>
</protein>
<feature type="transmembrane region" description="Helical" evidence="5">
    <location>
        <begin position="591"/>
        <end position="615"/>
    </location>
</feature>
<keyword evidence="3 5" id="KW-1133">Transmembrane helix</keyword>
<dbReference type="Pfam" id="PF12698">
    <property type="entry name" value="ABC2_membrane_3"/>
    <property type="match status" value="1"/>
</dbReference>
<evidence type="ECO:0000256" key="4">
    <source>
        <dbReference type="ARBA" id="ARBA00023136"/>
    </source>
</evidence>
<feature type="transmembrane region" description="Helical" evidence="5">
    <location>
        <begin position="622"/>
        <end position="640"/>
    </location>
</feature>
<dbReference type="OrthoDB" id="9811483at2"/>
<dbReference type="PANTHER" id="PTHR43077:SF10">
    <property type="entry name" value="TRANSPORT PERMEASE PROTEIN"/>
    <property type="match status" value="1"/>
</dbReference>
<gene>
    <name evidence="7" type="ORF">Tam10B_0721</name>
</gene>
<dbReference type="InterPro" id="IPR017500">
    <property type="entry name" value="Phage_infect_YhgE_N"/>
</dbReference>
<evidence type="ECO:0000256" key="5">
    <source>
        <dbReference type="SAM" id="Phobius"/>
    </source>
</evidence>
<keyword evidence="4 5" id="KW-0472">Membrane</keyword>
<feature type="transmembrane region" description="Helical" evidence="5">
    <location>
        <begin position="523"/>
        <end position="542"/>
    </location>
</feature>
<evidence type="ECO:0000256" key="3">
    <source>
        <dbReference type="ARBA" id="ARBA00022989"/>
    </source>
</evidence>
<evidence type="ECO:0000256" key="1">
    <source>
        <dbReference type="ARBA" id="ARBA00004141"/>
    </source>
</evidence>
<dbReference type="GO" id="GO:0140359">
    <property type="term" value="F:ABC-type transporter activity"/>
    <property type="evidence" value="ECO:0007669"/>
    <property type="project" value="InterPro"/>
</dbReference>
<comment type="subcellular location">
    <subcellularLocation>
        <location evidence="1">Membrane</location>
        <topology evidence="1">Multi-pass membrane protein</topology>
    </subcellularLocation>
</comment>
<accession>A0A229VYY4</accession>
<dbReference type="InterPro" id="IPR051328">
    <property type="entry name" value="T7SS_ABC-Transporter"/>
</dbReference>